<dbReference type="RefSeq" id="WP_244709752.1">
    <property type="nucleotide sequence ID" value="NZ_CP095073.1"/>
</dbReference>
<evidence type="ECO:0000313" key="6">
    <source>
        <dbReference type="Proteomes" id="UP000831787"/>
    </source>
</evidence>
<dbReference type="Gene3D" id="3.50.90.10">
    <property type="entry name" value="YerB-like"/>
    <property type="match status" value="1"/>
</dbReference>
<reference evidence="5 6" key="1">
    <citation type="submission" date="2022-04" db="EMBL/GenBank/DDBJ databases">
        <title>Halobacillus sp. isolated from saltern.</title>
        <authorList>
            <person name="Won M."/>
            <person name="Lee C.-M."/>
            <person name="Woen H.-Y."/>
            <person name="Kwon S.-W."/>
        </authorList>
    </citation>
    <scope>NUCLEOTIDE SEQUENCE [LARGE SCALE GENOMIC DNA]</scope>
    <source>
        <strain evidence="5 6">SSBR10-3</strain>
    </source>
</reference>
<dbReference type="PROSITE" id="PS51257">
    <property type="entry name" value="PROKAR_LIPOPROTEIN"/>
    <property type="match status" value="1"/>
</dbReference>
<evidence type="ECO:0000256" key="1">
    <source>
        <dbReference type="SAM" id="MobiDB-lite"/>
    </source>
</evidence>
<keyword evidence="6" id="KW-1185">Reference proteome</keyword>
<accession>A0ABY4EKC6</accession>
<feature type="region of interest" description="Disordered" evidence="1">
    <location>
        <begin position="25"/>
        <end position="44"/>
    </location>
</feature>
<feature type="signal peptide" evidence="2">
    <location>
        <begin position="1"/>
        <end position="18"/>
    </location>
</feature>
<dbReference type="InterPro" id="IPR035328">
    <property type="entry name" value="DUF3048_C"/>
</dbReference>
<dbReference type="EMBL" id="CP095073">
    <property type="protein sequence ID" value="UOQ44084.1"/>
    <property type="molecule type" value="Genomic_DNA"/>
</dbReference>
<keyword evidence="2" id="KW-0732">Signal</keyword>
<dbReference type="InterPro" id="IPR021416">
    <property type="entry name" value="DUF3048_N"/>
</dbReference>
<gene>
    <name evidence="5" type="ORF">MUN89_19825</name>
</gene>
<protein>
    <submittedName>
        <fullName evidence="5">DUF3048 domain-containing protein</fullName>
    </submittedName>
</protein>
<feature type="domain" description="DUF3048" evidence="4">
    <location>
        <begin position="226"/>
        <end position="336"/>
    </location>
</feature>
<dbReference type="Pfam" id="PF11258">
    <property type="entry name" value="DUF3048"/>
    <property type="match status" value="1"/>
</dbReference>
<feature type="domain" description="DUF3048" evidence="3">
    <location>
        <begin position="58"/>
        <end position="200"/>
    </location>
</feature>
<sequence length="348" mass="38850">MKKHIGLAVLLLSLLLMAACSKGEEKESTDAPEGKVTAQEKENPVDEETAFSQFTYPLTGKPAEEKPSQRVIAVMVNNHTKARPQTGLSQADVVYEVLAEGEITRFVALFQSHIPDKIGPVRSARPYFMKLAQGYDSVYIYHGASVKINQFVANSGIDFLNGSMYDNNGWLFMRSNDRMPPHNSYLLTSGIDKAIRAKGYNQAKEMEALPFGSEDELKQGQSVQDVTITYSNQPQEVVSFTYDSEQKQFLRSSDGEPTVEKESNDRIAVDNIFVVKTSHQVIDSKGRREVDLTSGGKGYLFYKGQMMEVNWKNDQGRILPYLDGQPLKFAKGKTWVNIVPNDTNVAAQ</sequence>
<organism evidence="5 6">
    <name type="scientific">Halobacillus salinarum</name>
    <dbReference type="NCBI Taxonomy" id="2932257"/>
    <lineage>
        <taxon>Bacteria</taxon>
        <taxon>Bacillati</taxon>
        <taxon>Bacillota</taxon>
        <taxon>Bacilli</taxon>
        <taxon>Bacillales</taxon>
        <taxon>Bacillaceae</taxon>
        <taxon>Halobacillus</taxon>
    </lineage>
</organism>
<name>A0ABY4EKC6_9BACI</name>
<dbReference type="Pfam" id="PF17479">
    <property type="entry name" value="DUF3048_C"/>
    <property type="match status" value="1"/>
</dbReference>
<dbReference type="SUPFAM" id="SSF159774">
    <property type="entry name" value="YerB-like"/>
    <property type="match status" value="1"/>
</dbReference>
<dbReference type="InterPro" id="IPR023158">
    <property type="entry name" value="YerB-like_sf"/>
</dbReference>
<evidence type="ECO:0000256" key="2">
    <source>
        <dbReference type="SAM" id="SignalP"/>
    </source>
</evidence>
<dbReference type="Proteomes" id="UP000831787">
    <property type="component" value="Chromosome"/>
</dbReference>
<evidence type="ECO:0000259" key="3">
    <source>
        <dbReference type="Pfam" id="PF11258"/>
    </source>
</evidence>
<feature type="chain" id="PRO_5046564683" evidence="2">
    <location>
        <begin position="19"/>
        <end position="348"/>
    </location>
</feature>
<evidence type="ECO:0000313" key="5">
    <source>
        <dbReference type="EMBL" id="UOQ44084.1"/>
    </source>
</evidence>
<evidence type="ECO:0000259" key="4">
    <source>
        <dbReference type="Pfam" id="PF17479"/>
    </source>
</evidence>
<proteinExistence type="predicted"/>